<dbReference type="GO" id="GO:0020037">
    <property type="term" value="F:heme binding"/>
    <property type="evidence" value="ECO:0007669"/>
    <property type="project" value="TreeGrafter"/>
</dbReference>
<dbReference type="GO" id="GO:0022904">
    <property type="term" value="P:respiratory electron transport chain"/>
    <property type="evidence" value="ECO:0007669"/>
    <property type="project" value="InterPro"/>
</dbReference>
<dbReference type="PANTHER" id="PTHR30485:SF2">
    <property type="entry name" value="BLL0597 PROTEIN"/>
    <property type="match status" value="1"/>
</dbReference>
<dbReference type="EMBL" id="VFRP01000011">
    <property type="protein sequence ID" value="TPE50147.1"/>
    <property type="molecule type" value="Genomic_DNA"/>
</dbReference>
<dbReference type="SUPFAM" id="SSF81342">
    <property type="entry name" value="Transmembrane di-heme cytochromes"/>
    <property type="match status" value="1"/>
</dbReference>
<evidence type="ECO:0000259" key="7">
    <source>
        <dbReference type="Pfam" id="PF01292"/>
    </source>
</evidence>
<keyword evidence="2" id="KW-1003">Cell membrane</keyword>
<dbReference type="AlphaFoldDB" id="A0A501WS98"/>
<feature type="transmembrane region" description="Helical" evidence="6">
    <location>
        <begin position="45"/>
        <end position="63"/>
    </location>
</feature>
<keyword evidence="4 6" id="KW-1133">Transmembrane helix</keyword>
<evidence type="ECO:0000256" key="1">
    <source>
        <dbReference type="ARBA" id="ARBA00004651"/>
    </source>
</evidence>
<sequence>MTDRPVAAEGVLVWDPFVRVFHWLLVALIATVWLLAGEWKAAHEFLGYCVAALVAARIVWGFVGPGHARFSDFVRGPRAVRGYLGDLLRGRNRRMLGHNPAGGAMIVALLLTIAATGLTGWLQTTDAWFGSPLLDVTHRTLGNGILALVAVHVGGVIFESLRHRENLVAAMLTGRKRPLAAEEAD</sequence>
<dbReference type="Proteomes" id="UP000319255">
    <property type="component" value="Unassembled WGS sequence"/>
</dbReference>
<feature type="transmembrane region" description="Helical" evidence="6">
    <location>
        <begin position="20"/>
        <end position="39"/>
    </location>
</feature>
<protein>
    <submittedName>
        <fullName evidence="8">Cytochrome B</fullName>
    </submittedName>
</protein>
<evidence type="ECO:0000256" key="3">
    <source>
        <dbReference type="ARBA" id="ARBA00022692"/>
    </source>
</evidence>
<gene>
    <name evidence="8" type="ORF">FJM51_12210</name>
</gene>
<feature type="transmembrane region" description="Helical" evidence="6">
    <location>
        <begin position="101"/>
        <end position="121"/>
    </location>
</feature>
<dbReference type="InterPro" id="IPR016174">
    <property type="entry name" value="Di-haem_cyt_TM"/>
</dbReference>
<dbReference type="InterPro" id="IPR011577">
    <property type="entry name" value="Cyt_b561_bac/Ni-Hgenase"/>
</dbReference>
<dbReference type="GO" id="GO:0009055">
    <property type="term" value="F:electron transfer activity"/>
    <property type="evidence" value="ECO:0007669"/>
    <property type="project" value="InterPro"/>
</dbReference>
<dbReference type="InterPro" id="IPR051542">
    <property type="entry name" value="Hydrogenase_cytochrome"/>
</dbReference>
<keyword evidence="3 6" id="KW-0812">Transmembrane</keyword>
<comment type="caution">
    <text evidence="8">The sequence shown here is derived from an EMBL/GenBank/DDBJ whole genome shotgun (WGS) entry which is preliminary data.</text>
</comment>
<feature type="transmembrane region" description="Helical" evidence="6">
    <location>
        <begin position="141"/>
        <end position="161"/>
    </location>
</feature>
<evidence type="ECO:0000256" key="5">
    <source>
        <dbReference type="ARBA" id="ARBA00023136"/>
    </source>
</evidence>
<reference evidence="8 9" key="1">
    <citation type="submission" date="2019-06" db="EMBL/GenBank/DDBJ databases">
        <title>A novel bacterium of genus Amaricoccus, isolated from marine sediment.</title>
        <authorList>
            <person name="Huang H."/>
            <person name="Mo K."/>
            <person name="Hu Y."/>
        </authorList>
    </citation>
    <scope>NUCLEOTIDE SEQUENCE [LARGE SCALE GENOMIC DNA]</scope>
    <source>
        <strain evidence="8 9">HB172011</strain>
    </source>
</reference>
<dbReference type="OrthoDB" id="196472at2"/>
<evidence type="ECO:0000256" key="2">
    <source>
        <dbReference type="ARBA" id="ARBA00022475"/>
    </source>
</evidence>
<dbReference type="Pfam" id="PF01292">
    <property type="entry name" value="Ni_hydr_CYTB"/>
    <property type="match status" value="1"/>
</dbReference>
<name>A0A501WS98_9RHOB</name>
<dbReference type="RefSeq" id="WP_140454431.1">
    <property type="nucleotide sequence ID" value="NZ_VFRP01000011.1"/>
</dbReference>
<comment type="subcellular location">
    <subcellularLocation>
        <location evidence="1">Cell membrane</location>
        <topology evidence="1">Multi-pass membrane protein</topology>
    </subcellularLocation>
</comment>
<keyword evidence="5 6" id="KW-0472">Membrane</keyword>
<evidence type="ECO:0000256" key="4">
    <source>
        <dbReference type="ARBA" id="ARBA00022989"/>
    </source>
</evidence>
<dbReference type="Gene3D" id="1.20.950.20">
    <property type="entry name" value="Transmembrane di-heme cytochromes, Chain C"/>
    <property type="match status" value="1"/>
</dbReference>
<feature type="domain" description="Cytochrome b561 bacterial/Ni-hydrogenase" evidence="7">
    <location>
        <begin position="13"/>
        <end position="174"/>
    </location>
</feature>
<accession>A0A501WS98</accession>
<proteinExistence type="predicted"/>
<evidence type="ECO:0000313" key="9">
    <source>
        <dbReference type="Proteomes" id="UP000319255"/>
    </source>
</evidence>
<evidence type="ECO:0000256" key="6">
    <source>
        <dbReference type="SAM" id="Phobius"/>
    </source>
</evidence>
<dbReference type="GO" id="GO:0005886">
    <property type="term" value="C:plasma membrane"/>
    <property type="evidence" value="ECO:0007669"/>
    <property type="project" value="UniProtKB-SubCell"/>
</dbReference>
<dbReference type="PANTHER" id="PTHR30485">
    <property type="entry name" value="NI/FE-HYDROGENASE 1 B-TYPE CYTOCHROME SUBUNIT"/>
    <property type="match status" value="1"/>
</dbReference>
<evidence type="ECO:0000313" key="8">
    <source>
        <dbReference type="EMBL" id="TPE50147.1"/>
    </source>
</evidence>
<keyword evidence="9" id="KW-1185">Reference proteome</keyword>
<organism evidence="8 9">
    <name type="scientific">Amaricoccus solimangrovi</name>
    <dbReference type="NCBI Taxonomy" id="2589815"/>
    <lineage>
        <taxon>Bacteria</taxon>
        <taxon>Pseudomonadati</taxon>
        <taxon>Pseudomonadota</taxon>
        <taxon>Alphaproteobacteria</taxon>
        <taxon>Rhodobacterales</taxon>
        <taxon>Paracoccaceae</taxon>
        <taxon>Amaricoccus</taxon>
    </lineage>
</organism>